<evidence type="ECO:0000313" key="3">
    <source>
        <dbReference type="Proteomes" id="UP001054889"/>
    </source>
</evidence>
<evidence type="ECO:0000259" key="1">
    <source>
        <dbReference type="Pfam" id="PF07762"/>
    </source>
</evidence>
<dbReference type="InterPro" id="IPR011676">
    <property type="entry name" value="DUF1618"/>
</dbReference>
<dbReference type="Proteomes" id="UP001054889">
    <property type="component" value="Unassembled WGS sequence"/>
</dbReference>
<protein>
    <recommendedName>
        <fullName evidence="1">DUF1618 domain-containing protein</fullName>
    </recommendedName>
</protein>
<gene>
    <name evidence="2" type="primary">gb27530</name>
    <name evidence="2" type="ORF">PR202_gb27530</name>
</gene>
<accession>A0AAV5FS43</accession>
<dbReference type="EMBL" id="BQKI01000097">
    <property type="protein sequence ID" value="GJN38484.1"/>
    <property type="molecule type" value="Genomic_DNA"/>
</dbReference>
<dbReference type="Pfam" id="PF07762">
    <property type="entry name" value="DUF1618"/>
    <property type="match status" value="1"/>
</dbReference>
<keyword evidence="3" id="KW-1185">Reference proteome</keyword>
<dbReference type="AlphaFoldDB" id="A0AAV5FS43"/>
<reference evidence="2" key="1">
    <citation type="journal article" date="2018" name="DNA Res.">
        <title>Multiple hybrid de novo genome assembly of finger millet, an orphan allotetraploid crop.</title>
        <authorList>
            <person name="Hatakeyama M."/>
            <person name="Aluri S."/>
            <person name="Balachadran M.T."/>
            <person name="Sivarajan S.R."/>
            <person name="Patrignani A."/>
            <person name="Gruter S."/>
            <person name="Poveda L."/>
            <person name="Shimizu-Inatsugi R."/>
            <person name="Baeten J."/>
            <person name="Francoijs K.J."/>
            <person name="Nataraja K.N."/>
            <person name="Reddy Y.A.N."/>
            <person name="Phadnis S."/>
            <person name="Ravikumar R.L."/>
            <person name="Schlapbach R."/>
            <person name="Sreeman S.M."/>
            <person name="Shimizu K.K."/>
        </authorList>
    </citation>
    <scope>NUCLEOTIDE SEQUENCE</scope>
</reference>
<reference evidence="2" key="2">
    <citation type="submission" date="2021-12" db="EMBL/GenBank/DDBJ databases">
        <title>Resequencing data analysis of finger millet.</title>
        <authorList>
            <person name="Hatakeyama M."/>
            <person name="Aluri S."/>
            <person name="Balachadran M.T."/>
            <person name="Sivarajan S.R."/>
            <person name="Poveda L."/>
            <person name="Shimizu-Inatsugi R."/>
            <person name="Schlapbach R."/>
            <person name="Sreeman S.M."/>
            <person name="Shimizu K.K."/>
        </authorList>
    </citation>
    <scope>NUCLEOTIDE SEQUENCE</scope>
</reference>
<organism evidence="2 3">
    <name type="scientific">Eleusine coracana subsp. coracana</name>
    <dbReference type="NCBI Taxonomy" id="191504"/>
    <lineage>
        <taxon>Eukaryota</taxon>
        <taxon>Viridiplantae</taxon>
        <taxon>Streptophyta</taxon>
        <taxon>Embryophyta</taxon>
        <taxon>Tracheophyta</taxon>
        <taxon>Spermatophyta</taxon>
        <taxon>Magnoliopsida</taxon>
        <taxon>Liliopsida</taxon>
        <taxon>Poales</taxon>
        <taxon>Poaceae</taxon>
        <taxon>PACMAD clade</taxon>
        <taxon>Chloridoideae</taxon>
        <taxon>Cynodonteae</taxon>
        <taxon>Eleusininae</taxon>
        <taxon>Eleusine</taxon>
    </lineage>
</organism>
<dbReference type="PANTHER" id="PTHR33074:SF108">
    <property type="entry name" value="OS02G0492500 PROTEIN"/>
    <property type="match status" value="1"/>
</dbReference>
<proteinExistence type="predicted"/>
<feature type="domain" description="DUF1618" evidence="1">
    <location>
        <begin position="229"/>
        <end position="367"/>
    </location>
</feature>
<name>A0AAV5FS43_ELECO</name>
<comment type="caution">
    <text evidence="2">The sequence shown here is derived from an EMBL/GenBank/DDBJ whole genome shotgun (WGS) entry which is preliminary data.</text>
</comment>
<dbReference type="PANTHER" id="PTHR33074">
    <property type="entry name" value="EXPRESSED PROTEIN-RELATED"/>
    <property type="match status" value="1"/>
</dbReference>
<sequence length="402" mass="45984">MEDNRGRRGPSCTDDFSMLKLLKIPAPIHRDEDLLRPPDSILLDPYGYISARENDTTARGRLSDGKRIQVTFWAARPPRVSCFTVHCPALSVGSFTDFPKILSTEDDLVLLRVSIRSQRDHHREAISTDRFIYQAGTRTKRPELHRISMPADIESSAELPVLLRCRARDMYYIVMLCRRSISLQRFDVYLFNSKARDWRIMAMNPAKEINFYYSSKAITIGGKFGSVGWVDLWHGILIYDVFLNSNQLRYIALPPPVVPKLLRGPPLVVRDIVVIDGHIKCFDMQAYMKADINTEYSYIPDGLEAVTCKMNLSKLDSGWENDCEIKISDVKLNELLLTTEVKVKDRKLTLANAVYPALSLHYDGVVYIMNQLQHYDYKAWVIAVDMRHGALKDVAYFGSGRP</sequence>
<evidence type="ECO:0000313" key="2">
    <source>
        <dbReference type="EMBL" id="GJN38484.1"/>
    </source>
</evidence>